<organism evidence="1 2">
    <name type="scientific">Paenibacillus pasadenensis</name>
    <dbReference type="NCBI Taxonomy" id="217090"/>
    <lineage>
        <taxon>Bacteria</taxon>
        <taxon>Bacillati</taxon>
        <taxon>Bacillota</taxon>
        <taxon>Bacilli</taxon>
        <taxon>Bacillales</taxon>
        <taxon>Paenibacillaceae</taxon>
        <taxon>Paenibacillus</taxon>
    </lineage>
</organism>
<dbReference type="EMBL" id="NFEZ01000004">
    <property type="protein sequence ID" value="PLT45771.1"/>
    <property type="molecule type" value="Genomic_DNA"/>
</dbReference>
<reference evidence="1 2" key="1">
    <citation type="submission" date="2017-05" db="EMBL/GenBank/DDBJ databases">
        <title>Functional genome analysis of Paenibacillus pasadenensis strain R16: insights on endophytic life style and antifungal activity.</title>
        <authorList>
            <person name="Passera A."/>
            <person name="Marcolungo L."/>
            <person name="Casati P."/>
            <person name="Brasca M."/>
            <person name="Quaglino F."/>
            <person name="Delledonne M."/>
        </authorList>
    </citation>
    <scope>NUCLEOTIDE SEQUENCE [LARGE SCALE GENOMIC DNA]</scope>
    <source>
        <strain evidence="1 2">R16</strain>
    </source>
</reference>
<evidence type="ECO:0000313" key="1">
    <source>
        <dbReference type="EMBL" id="PLT45771.1"/>
    </source>
</evidence>
<accession>A0A2N5N5Z0</accession>
<protein>
    <submittedName>
        <fullName evidence="1">Uncharacterized protein</fullName>
    </submittedName>
</protein>
<name>A0A2N5N5Z0_9BACL</name>
<comment type="caution">
    <text evidence="1">The sequence shown here is derived from an EMBL/GenBank/DDBJ whole genome shotgun (WGS) entry which is preliminary data.</text>
</comment>
<proteinExistence type="predicted"/>
<evidence type="ECO:0000313" key="2">
    <source>
        <dbReference type="Proteomes" id="UP000234789"/>
    </source>
</evidence>
<dbReference type="AlphaFoldDB" id="A0A2N5N5Z0"/>
<keyword evidence="2" id="KW-1185">Reference proteome</keyword>
<dbReference type="Proteomes" id="UP000234789">
    <property type="component" value="Unassembled WGS sequence"/>
</dbReference>
<gene>
    <name evidence="1" type="ORF">B8V81_4202</name>
</gene>
<sequence>MLGAPCLVEHVRLPSSSRNRRRIASIRHIIYTQYLTITPKRNKDIFRKLL</sequence>